<dbReference type="GO" id="GO:0008897">
    <property type="term" value="F:holo-[acyl-carrier-protein] synthase activity"/>
    <property type="evidence" value="ECO:0007669"/>
    <property type="project" value="InterPro"/>
</dbReference>
<gene>
    <name evidence="3" type="ORF">DQ393_32440</name>
</gene>
<dbReference type="EMBL" id="QMKK01000061">
    <property type="protein sequence ID" value="RAX37504.1"/>
    <property type="molecule type" value="Genomic_DNA"/>
</dbReference>
<dbReference type="Gene3D" id="3.90.470.20">
    <property type="entry name" value="4'-phosphopantetheinyl transferase domain"/>
    <property type="match status" value="2"/>
</dbReference>
<organism evidence="3 4">
    <name type="scientific">Rhizobium tropici</name>
    <dbReference type="NCBI Taxonomy" id="398"/>
    <lineage>
        <taxon>Bacteria</taxon>
        <taxon>Pseudomonadati</taxon>
        <taxon>Pseudomonadota</taxon>
        <taxon>Alphaproteobacteria</taxon>
        <taxon>Hyphomicrobiales</taxon>
        <taxon>Rhizobiaceae</taxon>
        <taxon>Rhizobium/Agrobacterium group</taxon>
        <taxon>Rhizobium</taxon>
    </lineage>
</organism>
<evidence type="ECO:0000256" key="1">
    <source>
        <dbReference type="ARBA" id="ARBA00022679"/>
    </source>
</evidence>
<accession>A0A329Y679</accession>
<reference evidence="3 4" key="1">
    <citation type="submission" date="2018-06" db="EMBL/GenBank/DDBJ databases">
        <title>Whole Genome Sequence of an efficient microsymbiont, Rhizobium tropici.</title>
        <authorList>
            <person name="Srinivasan R."/>
            <person name="Singh H.V."/>
            <person name="Srivastava R."/>
            <person name="Kumari B."/>
            <person name="Radhakrishna A."/>
        </authorList>
    </citation>
    <scope>NUCLEOTIDE SEQUENCE [LARGE SCALE GENOMIC DNA]</scope>
    <source>
        <strain evidence="3 4">IGFRI Rhizo-19</strain>
    </source>
</reference>
<evidence type="ECO:0000313" key="3">
    <source>
        <dbReference type="EMBL" id="RAX37504.1"/>
    </source>
</evidence>
<name>A0A329Y679_RHITR</name>
<dbReference type="InterPro" id="IPR037143">
    <property type="entry name" value="4-PPantetheinyl_Trfase_dom_sf"/>
</dbReference>
<protein>
    <submittedName>
        <fullName evidence="3">Phosphopantetheinyltransferase</fullName>
    </submittedName>
</protein>
<evidence type="ECO:0000259" key="2">
    <source>
        <dbReference type="Pfam" id="PF01648"/>
    </source>
</evidence>
<dbReference type="Pfam" id="PF01648">
    <property type="entry name" value="ACPS"/>
    <property type="match status" value="1"/>
</dbReference>
<dbReference type="Proteomes" id="UP000251205">
    <property type="component" value="Unassembled WGS sequence"/>
</dbReference>
<proteinExistence type="predicted"/>
<evidence type="ECO:0000313" key="4">
    <source>
        <dbReference type="Proteomes" id="UP000251205"/>
    </source>
</evidence>
<keyword evidence="1 3" id="KW-0808">Transferase</keyword>
<dbReference type="GO" id="GO:0000287">
    <property type="term" value="F:magnesium ion binding"/>
    <property type="evidence" value="ECO:0007669"/>
    <property type="project" value="InterPro"/>
</dbReference>
<sequence length="213" mass="22758">MTAPRFEVVLRVADAVAVLVRPAPDGRMERDRAAQAALRSAAQRDDLVIYRRPSDRPALNPPLHELGVSLSHRADLLLAGFSPDAAVGADIEIEDNNGFDPIAFAADHYSKGEAAIIAGLDSGTAREICYRLWVIKEAALKIGGRGIFDGLDEPDLAKHLDLIRIDGASVNLEAGSRLPPIAVSVIRLAGPADRPIYCALARDLTPKAQMAIA</sequence>
<comment type="caution">
    <text evidence="3">The sequence shown here is derived from an EMBL/GenBank/DDBJ whole genome shotgun (WGS) entry which is preliminary data.</text>
</comment>
<feature type="domain" description="4'-phosphopantetheinyl transferase" evidence="2">
    <location>
        <begin position="86"/>
        <end position="155"/>
    </location>
</feature>
<dbReference type="SUPFAM" id="SSF56214">
    <property type="entry name" value="4'-phosphopantetheinyl transferase"/>
    <property type="match status" value="1"/>
</dbReference>
<dbReference type="OrthoDB" id="9808281at2"/>
<dbReference type="RefSeq" id="WP_112345770.1">
    <property type="nucleotide sequence ID" value="NZ_QMKK01000061.1"/>
</dbReference>
<dbReference type="InterPro" id="IPR008278">
    <property type="entry name" value="4-PPantetheinyl_Trfase_dom"/>
</dbReference>
<dbReference type="AlphaFoldDB" id="A0A329Y679"/>